<dbReference type="Pfam" id="PF01039">
    <property type="entry name" value="Carboxyl_trans"/>
    <property type="match status" value="1"/>
</dbReference>
<dbReference type="InterPro" id="IPR011762">
    <property type="entry name" value="COA_CT_N"/>
</dbReference>
<dbReference type="AlphaFoldDB" id="A0A6J7KUP9"/>
<organism evidence="4">
    <name type="scientific">freshwater metagenome</name>
    <dbReference type="NCBI Taxonomy" id="449393"/>
    <lineage>
        <taxon>unclassified sequences</taxon>
        <taxon>metagenomes</taxon>
        <taxon>ecological metagenomes</taxon>
    </lineage>
</organism>
<name>A0A6J7KUP9_9ZZZZ</name>
<dbReference type="InterPro" id="IPR034733">
    <property type="entry name" value="AcCoA_carboxyl_beta"/>
</dbReference>
<dbReference type="GO" id="GO:0004658">
    <property type="term" value="F:propionyl-CoA carboxylase activity"/>
    <property type="evidence" value="ECO:0007669"/>
    <property type="project" value="TreeGrafter"/>
</dbReference>
<accession>A0A6J7KUP9</accession>
<dbReference type="SUPFAM" id="SSF52096">
    <property type="entry name" value="ClpP/crotonase"/>
    <property type="match status" value="2"/>
</dbReference>
<evidence type="ECO:0000259" key="2">
    <source>
        <dbReference type="PROSITE" id="PS50980"/>
    </source>
</evidence>
<evidence type="ECO:0000313" key="4">
    <source>
        <dbReference type="EMBL" id="CAB4959271.1"/>
    </source>
</evidence>
<proteinExistence type="predicted"/>
<dbReference type="Gene3D" id="3.90.226.10">
    <property type="entry name" value="2-enoyl-CoA Hydratase, Chain A, domain 1"/>
    <property type="match status" value="2"/>
</dbReference>
<sequence>MHAPGEDHQTSGPGRVETHHGTPPAGAPRIDVPGARPDEALAAASAVAAFEAGTDPSGATHVAAAVDGDGAVRASVRGPGATGADGRTGAAAGIGAGTTGAGATGAGTTGAGTTGAGTTGAGATGAGTGTGATGAGTGATGAGTGTGATGAGATGAGATGALAIAAAGAGTATGARVGGPSADAPAAGRPATPVDGPAAPALPRSRPRPVLPAGTDLDRVREDLAEIHARHARTLDAARPEAVQRRRSRGQRTARENLDDLCDDGTLVEYGALTVAAQRTRRSIEDLIARTPADGLVCGVADVNGDAVGRERAAAVVLSYDATVLAGTQGVHNHDKTDRMFQLAEARGLPVVLFAEGGGGRPGDVDVPMGAWLDAPTFHAFARLSGAVPLVGVASGRCFAGNAALLGCCDVVIATADATIGMGGPAMIEGGGLGVYAPEEVGPTAMHLETGVVDVAVADEAEAVDVARRCLSYFQGPTAEWAAPDARILRHAVPESRTRAYDVRLVLDGLADVGSVLELRPGFAESMVTALVRIEGRPYGVIANDPSRLGGAIDSDAADKAARFLGLCDAHRLPVVSLCDTPGFMVGPESEETGAVRHVSRMFVVGAKLRVPLVTVVLRKGYGLGAMAMAGGHLRVPLATVGWPTSELGPMGLEGAVRLGFRDELRAAAEGEERDALFARMVDAAYAAGRGLEAATRFELDDVIDPVDTRRWIVATLGDAPGPRTAAERLASPAGRWVDPW</sequence>
<feature type="domain" description="CoA carboxyltransferase C-terminal" evidence="3">
    <location>
        <begin position="480"/>
        <end position="719"/>
    </location>
</feature>
<dbReference type="EMBL" id="CAFBMK010000454">
    <property type="protein sequence ID" value="CAB4959271.1"/>
    <property type="molecule type" value="Genomic_DNA"/>
</dbReference>
<feature type="region of interest" description="Disordered" evidence="1">
    <location>
        <begin position="172"/>
        <end position="214"/>
    </location>
</feature>
<dbReference type="PANTHER" id="PTHR43842">
    <property type="entry name" value="PROPIONYL-COA CARBOXYLASE BETA CHAIN"/>
    <property type="match status" value="1"/>
</dbReference>
<protein>
    <submittedName>
        <fullName evidence="4">Unannotated protein</fullName>
    </submittedName>
</protein>
<dbReference type="InterPro" id="IPR029045">
    <property type="entry name" value="ClpP/crotonase-like_dom_sf"/>
</dbReference>
<feature type="domain" description="CoA carboxyltransferase N-terminal" evidence="2">
    <location>
        <begin position="220"/>
        <end position="486"/>
    </location>
</feature>
<dbReference type="PROSITE" id="PS50989">
    <property type="entry name" value="COA_CT_CTER"/>
    <property type="match status" value="1"/>
</dbReference>
<evidence type="ECO:0000259" key="3">
    <source>
        <dbReference type="PROSITE" id="PS50989"/>
    </source>
</evidence>
<dbReference type="InterPro" id="IPR051047">
    <property type="entry name" value="AccD/PCCB"/>
</dbReference>
<feature type="region of interest" description="Disordered" evidence="1">
    <location>
        <begin position="1"/>
        <end position="38"/>
    </location>
</feature>
<dbReference type="PANTHER" id="PTHR43842:SF2">
    <property type="entry name" value="PROPIONYL-COA CARBOXYLASE BETA CHAIN, MITOCHONDRIAL"/>
    <property type="match status" value="1"/>
</dbReference>
<evidence type="ECO:0000256" key="1">
    <source>
        <dbReference type="SAM" id="MobiDB-lite"/>
    </source>
</evidence>
<gene>
    <name evidence="4" type="ORF">UFOPK3564_03956</name>
</gene>
<dbReference type="PROSITE" id="PS50980">
    <property type="entry name" value="COA_CT_NTER"/>
    <property type="match status" value="1"/>
</dbReference>
<dbReference type="InterPro" id="IPR011763">
    <property type="entry name" value="COA_CT_C"/>
</dbReference>
<reference evidence="4" key="1">
    <citation type="submission" date="2020-05" db="EMBL/GenBank/DDBJ databases">
        <authorList>
            <person name="Chiriac C."/>
            <person name="Salcher M."/>
            <person name="Ghai R."/>
            <person name="Kavagutti S V."/>
        </authorList>
    </citation>
    <scope>NUCLEOTIDE SEQUENCE</scope>
</reference>